<reference evidence="1" key="1">
    <citation type="submission" date="2023-06" db="EMBL/GenBank/DDBJ databases">
        <title>Robiginitalea aurantiacus sp. nov. and Algoriphagus sediminis sp. nov., isolated from coastal sediment.</title>
        <authorList>
            <person name="Zhou Z.Y."/>
            <person name="An J."/>
            <person name="Jia Y.W."/>
            <person name="Du Z.J."/>
        </authorList>
    </citation>
    <scope>NUCLEOTIDE SEQUENCE</scope>
    <source>
        <strain evidence="1">M39</strain>
    </source>
</reference>
<organism evidence="1 2">
    <name type="scientific">Robiginitalea aurantiaca</name>
    <dbReference type="NCBI Taxonomy" id="3056915"/>
    <lineage>
        <taxon>Bacteria</taxon>
        <taxon>Pseudomonadati</taxon>
        <taxon>Bacteroidota</taxon>
        <taxon>Flavobacteriia</taxon>
        <taxon>Flavobacteriales</taxon>
        <taxon>Flavobacteriaceae</taxon>
        <taxon>Robiginitalea</taxon>
    </lineage>
</organism>
<dbReference type="InterPro" id="IPR016907">
    <property type="entry name" value="UCP029033"/>
</dbReference>
<accession>A0ABT7WHX7</accession>
<dbReference type="PANTHER" id="PTHR34387:SF2">
    <property type="entry name" value="SLR1258 PROTEIN"/>
    <property type="match status" value="1"/>
</dbReference>
<gene>
    <name evidence="1" type="ORF">QU605_13625</name>
</gene>
<dbReference type="PANTHER" id="PTHR34387">
    <property type="entry name" value="SLR1258 PROTEIN"/>
    <property type="match status" value="1"/>
</dbReference>
<comment type="caution">
    <text evidence="1">The sequence shown here is derived from an EMBL/GenBank/DDBJ whole genome shotgun (WGS) entry which is preliminary data.</text>
</comment>
<dbReference type="PIRSF" id="PIRSF029033">
    <property type="entry name" value="UCP029033"/>
    <property type="match status" value="1"/>
</dbReference>
<keyword evidence="2" id="KW-1185">Reference proteome</keyword>
<protein>
    <submittedName>
        <fullName evidence="1">SIMPL domain-containing protein</fullName>
    </submittedName>
</protein>
<evidence type="ECO:0000313" key="1">
    <source>
        <dbReference type="EMBL" id="MDM9632512.1"/>
    </source>
</evidence>
<evidence type="ECO:0000313" key="2">
    <source>
        <dbReference type="Proteomes" id="UP001174839"/>
    </source>
</evidence>
<name>A0ABT7WHX7_9FLAO</name>
<proteinExistence type="predicted"/>
<sequence>MTRHIWISAVLISLALATGGYFIGNIQVNGKKYDRYVTVKGLSEREVAADLAVWPINIILTGNDLQELRQRIERQNKTVNAFFTQQGFGPEEITRGPVNINDAQANLYGSGPGTPPYRYLAKSEFTVRTSDVPKLQKALTASLELLSGGIVMGSKNEWQPIEYIFTGLNELKPEMIEEATKNAREVAEKFARDSNSEVGQIRVARQGLFSISNRDVNTPQVKKVRVVTTIDFQLED</sequence>
<dbReference type="EMBL" id="JAUDUY010000010">
    <property type="protein sequence ID" value="MDM9632512.1"/>
    <property type="molecule type" value="Genomic_DNA"/>
</dbReference>
<dbReference type="Proteomes" id="UP001174839">
    <property type="component" value="Unassembled WGS sequence"/>
</dbReference>
<dbReference type="RefSeq" id="WP_289725874.1">
    <property type="nucleotide sequence ID" value="NZ_JAUDUY010000010.1"/>
</dbReference>
<dbReference type="Pfam" id="PF04402">
    <property type="entry name" value="SIMPL"/>
    <property type="match status" value="1"/>
</dbReference>
<dbReference type="InterPro" id="IPR052022">
    <property type="entry name" value="26kDa_periplasmic_antigen"/>
</dbReference>
<dbReference type="InterPro" id="IPR007497">
    <property type="entry name" value="SIMPL/DUF541"/>
</dbReference>